<dbReference type="SUPFAM" id="SSF54523">
    <property type="entry name" value="Pili subunits"/>
    <property type="match status" value="1"/>
</dbReference>
<reference evidence="1" key="1">
    <citation type="submission" date="2024-06" db="EMBL/GenBank/DDBJ databases">
        <title>Genome sequence of Vogesella sp. MAHUQ-64.</title>
        <authorList>
            <person name="Huq M.A."/>
        </authorList>
    </citation>
    <scope>NUCLEOTIDE SEQUENCE</scope>
    <source>
        <strain evidence="1">MAHUQ-64</strain>
    </source>
</reference>
<dbReference type="Gene3D" id="3.30.700.50">
    <property type="match status" value="1"/>
</dbReference>
<protein>
    <submittedName>
        <fullName evidence="1">Uncharacterized protein</fullName>
    </submittedName>
</protein>
<dbReference type="RefSeq" id="WP_349584054.1">
    <property type="nucleotide sequence ID" value="NZ_JBEFLD010000002.1"/>
</dbReference>
<organism evidence="1 2">
    <name type="scientific">Vogesella oryzagri</name>
    <dbReference type="NCBI Taxonomy" id="3160864"/>
    <lineage>
        <taxon>Bacteria</taxon>
        <taxon>Pseudomonadati</taxon>
        <taxon>Pseudomonadota</taxon>
        <taxon>Betaproteobacteria</taxon>
        <taxon>Neisseriales</taxon>
        <taxon>Chromobacteriaceae</taxon>
        <taxon>Vogesella</taxon>
    </lineage>
</organism>
<keyword evidence="2" id="KW-1185">Reference proteome</keyword>
<evidence type="ECO:0000313" key="1">
    <source>
        <dbReference type="EMBL" id="MEQ6289666.1"/>
    </source>
</evidence>
<gene>
    <name evidence="1" type="ORF">ABNW52_03470</name>
</gene>
<proteinExistence type="predicted"/>
<name>A0ABV1M0C0_9NEIS</name>
<dbReference type="InterPro" id="IPR045584">
    <property type="entry name" value="Pilin-like"/>
</dbReference>
<comment type="caution">
    <text evidence="1">The sequence shown here is derived from an EMBL/GenBank/DDBJ whole genome shotgun (WGS) entry which is preliminary data.</text>
</comment>
<dbReference type="EMBL" id="JBEFLD010000002">
    <property type="protein sequence ID" value="MEQ6289666.1"/>
    <property type="molecule type" value="Genomic_DNA"/>
</dbReference>
<evidence type="ECO:0000313" key="2">
    <source>
        <dbReference type="Proteomes" id="UP001433638"/>
    </source>
</evidence>
<dbReference type="Proteomes" id="UP001433638">
    <property type="component" value="Unassembled WGS sequence"/>
</dbReference>
<sequence length="139" mass="15782">MKVHGFSLLELCVCLLLASIVLRWGITSYQEHMQQQGLQAATVLLKQDAAYMAEYYARYQRYKQTASSWPVLPHTRYPESGAAQYDIAFGSVARNTDNGYYVLRAVDVADRLRYVELTQTGILKYCQSADGISMCRLQP</sequence>
<accession>A0ABV1M0C0</accession>